<dbReference type="InterPro" id="IPR000524">
    <property type="entry name" value="Tscrpt_reg_HTH_GntR"/>
</dbReference>
<dbReference type="Proteomes" id="UP000197470">
    <property type="component" value="Unassembled WGS sequence"/>
</dbReference>
<dbReference type="PROSITE" id="PS50949">
    <property type="entry name" value="HTH_GNTR"/>
    <property type="match status" value="1"/>
</dbReference>
<dbReference type="InterPro" id="IPR008920">
    <property type="entry name" value="TF_FadR/GntR_C"/>
</dbReference>
<dbReference type="EMBL" id="NHRT01000001">
    <property type="protein sequence ID" value="OWP25577.1"/>
    <property type="molecule type" value="Genomic_DNA"/>
</dbReference>
<comment type="caution">
    <text evidence="5">The sequence shown here is derived from an EMBL/GenBank/DDBJ whole genome shotgun (WGS) entry which is preliminary data.</text>
</comment>
<dbReference type="GO" id="GO:0003700">
    <property type="term" value="F:DNA-binding transcription factor activity"/>
    <property type="evidence" value="ECO:0007669"/>
    <property type="project" value="InterPro"/>
</dbReference>
<protein>
    <recommendedName>
        <fullName evidence="4">HTH gntR-type domain-containing protein</fullName>
    </recommendedName>
</protein>
<evidence type="ECO:0000256" key="3">
    <source>
        <dbReference type="ARBA" id="ARBA00023163"/>
    </source>
</evidence>
<dbReference type="InterPro" id="IPR036390">
    <property type="entry name" value="WH_DNA-bd_sf"/>
</dbReference>
<evidence type="ECO:0000256" key="1">
    <source>
        <dbReference type="ARBA" id="ARBA00023015"/>
    </source>
</evidence>
<dbReference type="SMART" id="SM00895">
    <property type="entry name" value="FCD"/>
    <property type="match status" value="1"/>
</dbReference>
<dbReference type="Pfam" id="PF00392">
    <property type="entry name" value="GntR"/>
    <property type="match status" value="1"/>
</dbReference>
<evidence type="ECO:0000313" key="5">
    <source>
        <dbReference type="EMBL" id="OWP25577.1"/>
    </source>
</evidence>
<dbReference type="AlphaFoldDB" id="A0A246EG18"/>
<dbReference type="GO" id="GO:0003677">
    <property type="term" value="F:DNA binding"/>
    <property type="evidence" value="ECO:0007669"/>
    <property type="project" value="UniProtKB-KW"/>
</dbReference>
<dbReference type="PANTHER" id="PTHR43537">
    <property type="entry name" value="TRANSCRIPTIONAL REGULATOR, GNTR FAMILY"/>
    <property type="match status" value="1"/>
</dbReference>
<sequence>MDIELEEFYTFPTRVKIASILRKAIFSGDIKAGEELSLTDISNKLNVSRTPVREAFQILESENLLELRMNKGAIVKCIDDNFFKDYYEVRILLETKAIEKAINNGIDVSYLEKIHNEFEKNIESSTEEDYKKYNQNFHFYIWKNANNEKLFSILLSLSNGPSFQIIGKRNYIDDSLEEHKEIIEAIKEKNVKRAVSCVETHLNTSLKNILALKKW</sequence>
<reference evidence="5 6" key="1">
    <citation type="submission" date="2017-05" db="EMBL/GenBank/DDBJ databases">
        <title>Genome sequencing of Fusobacterium nucleatum subsp. polymorphum KCOM 1001 (=ChDC F119).</title>
        <authorList>
            <person name="Kook J.-K."/>
            <person name="Park S.-N."/>
            <person name="Lim Y.K."/>
            <person name="Roh H."/>
        </authorList>
    </citation>
    <scope>NUCLEOTIDE SEQUENCE [LARGE SCALE GENOMIC DNA]</scope>
    <source>
        <strain evidence="5 6">KCOM 1001</strain>
    </source>
</reference>
<keyword evidence="3" id="KW-0804">Transcription</keyword>
<name>A0A246EG18_FUSNP</name>
<dbReference type="Pfam" id="PF07729">
    <property type="entry name" value="FCD"/>
    <property type="match status" value="1"/>
</dbReference>
<dbReference type="CDD" id="cd07377">
    <property type="entry name" value="WHTH_GntR"/>
    <property type="match status" value="1"/>
</dbReference>
<evidence type="ECO:0000259" key="4">
    <source>
        <dbReference type="PROSITE" id="PS50949"/>
    </source>
</evidence>
<evidence type="ECO:0000313" key="6">
    <source>
        <dbReference type="Proteomes" id="UP000197470"/>
    </source>
</evidence>
<feature type="domain" description="HTH gntR-type" evidence="4">
    <location>
        <begin position="11"/>
        <end position="78"/>
    </location>
</feature>
<dbReference type="Gene3D" id="1.20.120.530">
    <property type="entry name" value="GntR ligand-binding domain-like"/>
    <property type="match status" value="1"/>
</dbReference>
<evidence type="ECO:0000256" key="2">
    <source>
        <dbReference type="ARBA" id="ARBA00023125"/>
    </source>
</evidence>
<proteinExistence type="predicted"/>
<dbReference type="InterPro" id="IPR011711">
    <property type="entry name" value="GntR_C"/>
</dbReference>
<organism evidence="5 6">
    <name type="scientific">Fusobacterium nucleatum subsp. polymorphum</name>
    <name type="common">Fusobacterium polymorphum</name>
    <dbReference type="NCBI Taxonomy" id="76857"/>
    <lineage>
        <taxon>Bacteria</taxon>
        <taxon>Fusobacteriati</taxon>
        <taxon>Fusobacteriota</taxon>
        <taxon>Fusobacteriia</taxon>
        <taxon>Fusobacteriales</taxon>
        <taxon>Fusobacteriaceae</taxon>
        <taxon>Fusobacterium</taxon>
    </lineage>
</organism>
<dbReference type="SMART" id="SM00345">
    <property type="entry name" value="HTH_GNTR"/>
    <property type="match status" value="1"/>
</dbReference>
<keyword evidence="2" id="KW-0238">DNA-binding</keyword>
<dbReference type="PANTHER" id="PTHR43537:SF45">
    <property type="entry name" value="GNTR FAMILY REGULATORY PROTEIN"/>
    <property type="match status" value="1"/>
</dbReference>
<keyword evidence="1" id="KW-0805">Transcription regulation</keyword>
<gene>
    <name evidence="5" type="ORF">CA839_06415</name>
</gene>
<dbReference type="InterPro" id="IPR036388">
    <property type="entry name" value="WH-like_DNA-bd_sf"/>
</dbReference>
<dbReference type="SUPFAM" id="SSF46785">
    <property type="entry name" value="Winged helix' DNA-binding domain"/>
    <property type="match status" value="1"/>
</dbReference>
<dbReference type="RefSeq" id="WP_088388769.1">
    <property type="nucleotide sequence ID" value="NZ_NHRT01000001.1"/>
</dbReference>
<accession>A0A246EG18</accession>
<dbReference type="SUPFAM" id="SSF48008">
    <property type="entry name" value="GntR ligand-binding domain-like"/>
    <property type="match status" value="1"/>
</dbReference>
<dbReference type="Gene3D" id="1.10.10.10">
    <property type="entry name" value="Winged helix-like DNA-binding domain superfamily/Winged helix DNA-binding domain"/>
    <property type="match status" value="1"/>
</dbReference>